<dbReference type="VEuPathDB" id="AmoebaDB:NAEGRDRAFT_73341"/>
<sequence length="182" mass="21177">MNSLLSKSFKLMQRCSSKQQVRRLFSMSLVHRNDTPVIIEDEEKSYALPVMFRNVLEDDISKSSNQSVDMNLTNEIMDHNFTMFDMIGDKELLCKQAIVWLNFHSDKTVKDLEVYLRDCLKLNHCKLKFDAKSKKLTISEKEGNSSKSIFFKDTTIESSHEKMDGMSVLSRCKAYPMFSFMD</sequence>
<name>D2VWD3_NAEGR</name>
<protein>
    <submittedName>
        <fullName evidence="1">Predicted protein</fullName>
    </submittedName>
</protein>
<dbReference type="InParanoid" id="D2VWD3"/>
<dbReference type="EMBL" id="GG738904">
    <property type="protein sequence ID" value="EFC38814.1"/>
    <property type="molecule type" value="Genomic_DNA"/>
</dbReference>
<dbReference type="KEGG" id="ngr:NAEGRDRAFT_73341"/>
<reference evidence="1 2" key="1">
    <citation type="journal article" date="2010" name="Cell">
        <title>The genome of Naegleria gruberi illuminates early eukaryotic versatility.</title>
        <authorList>
            <person name="Fritz-Laylin L.K."/>
            <person name="Prochnik S.E."/>
            <person name="Ginger M.L."/>
            <person name="Dacks J.B."/>
            <person name="Carpenter M.L."/>
            <person name="Field M.C."/>
            <person name="Kuo A."/>
            <person name="Paredez A."/>
            <person name="Chapman J."/>
            <person name="Pham J."/>
            <person name="Shu S."/>
            <person name="Neupane R."/>
            <person name="Cipriano M."/>
            <person name="Mancuso J."/>
            <person name="Tu H."/>
            <person name="Salamov A."/>
            <person name="Lindquist E."/>
            <person name="Shapiro H."/>
            <person name="Lucas S."/>
            <person name="Grigoriev I.V."/>
            <person name="Cande W.Z."/>
            <person name="Fulton C."/>
            <person name="Rokhsar D.S."/>
            <person name="Dawson S.C."/>
        </authorList>
    </citation>
    <scope>NUCLEOTIDE SEQUENCE [LARGE SCALE GENOMIC DNA]</scope>
    <source>
        <strain evidence="1 2">NEG-M</strain>
    </source>
</reference>
<dbReference type="GeneID" id="8858874"/>
<proteinExistence type="predicted"/>
<accession>D2VWD3</accession>
<evidence type="ECO:0000313" key="2">
    <source>
        <dbReference type="Proteomes" id="UP000006671"/>
    </source>
</evidence>
<evidence type="ECO:0000313" key="1">
    <source>
        <dbReference type="EMBL" id="EFC38814.1"/>
    </source>
</evidence>
<keyword evidence="2" id="KW-1185">Reference proteome</keyword>
<dbReference type="Proteomes" id="UP000006671">
    <property type="component" value="Unassembled WGS sequence"/>
</dbReference>
<dbReference type="RefSeq" id="XP_002671558.1">
    <property type="nucleotide sequence ID" value="XM_002671512.1"/>
</dbReference>
<organism evidence="2">
    <name type="scientific">Naegleria gruberi</name>
    <name type="common">Amoeba</name>
    <dbReference type="NCBI Taxonomy" id="5762"/>
    <lineage>
        <taxon>Eukaryota</taxon>
        <taxon>Discoba</taxon>
        <taxon>Heterolobosea</taxon>
        <taxon>Tetramitia</taxon>
        <taxon>Eutetramitia</taxon>
        <taxon>Vahlkampfiidae</taxon>
        <taxon>Naegleria</taxon>
    </lineage>
</organism>
<gene>
    <name evidence="1" type="ORF">NAEGRDRAFT_73341</name>
</gene>
<dbReference type="AlphaFoldDB" id="D2VWD3"/>